<dbReference type="AlphaFoldDB" id="A0AA88CYY2"/>
<evidence type="ECO:0000259" key="2">
    <source>
        <dbReference type="Pfam" id="PF03732"/>
    </source>
</evidence>
<dbReference type="Pfam" id="PF03732">
    <property type="entry name" value="Retrotrans_gag"/>
    <property type="match status" value="1"/>
</dbReference>
<dbReference type="InterPro" id="IPR005162">
    <property type="entry name" value="Retrotrans_gag_dom"/>
</dbReference>
<organism evidence="3 4">
    <name type="scientific">Ficus carica</name>
    <name type="common">Common fig</name>
    <dbReference type="NCBI Taxonomy" id="3494"/>
    <lineage>
        <taxon>Eukaryota</taxon>
        <taxon>Viridiplantae</taxon>
        <taxon>Streptophyta</taxon>
        <taxon>Embryophyta</taxon>
        <taxon>Tracheophyta</taxon>
        <taxon>Spermatophyta</taxon>
        <taxon>Magnoliopsida</taxon>
        <taxon>eudicotyledons</taxon>
        <taxon>Gunneridae</taxon>
        <taxon>Pentapetalae</taxon>
        <taxon>rosids</taxon>
        <taxon>fabids</taxon>
        <taxon>Rosales</taxon>
        <taxon>Moraceae</taxon>
        <taxon>Ficeae</taxon>
        <taxon>Ficus</taxon>
    </lineage>
</organism>
<name>A0AA88CYY2_FICCA</name>
<proteinExistence type="predicted"/>
<accession>A0AA88CYY2</accession>
<keyword evidence="4" id="KW-1185">Reference proteome</keyword>
<reference evidence="3" key="1">
    <citation type="submission" date="2023-07" db="EMBL/GenBank/DDBJ databases">
        <title>draft genome sequence of fig (Ficus carica).</title>
        <authorList>
            <person name="Takahashi T."/>
            <person name="Nishimura K."/>
        </authorList>
    </citation>
    <scope>NUCLEOTIDE SEQUENCE</scope>
</reference>
<dbReference type="EMBL" id="BTGU01002188">
    <property type="protein sequence ID" value="GMN35142.1"/>
    <property type="molecule type" value="Genomic_DNA"/>
</dbReference>
<gene>
    <name evidence="3" type="ORF">TIFTF001_042175</name>
</gene>
<evidence type="ECO:0000256" key="1">
    <source>
        <dbReference type="SAM" id="MobiDB-lite"/>
    </source>
</evidence>
<dbReference type="Proteomes" id="UP001187192">
    <property type="component" value="Unassembled WGS sequence"/>
</dbReference>
<evidence type="ECO:0000313" key="3">
    <source>
        <dbReference type="EMBL" id="GMN35142.1"/>
    </source>
</evidence>
<feature type="domain" description="Retrotransposon gag" evidence="2">
    <location>
        <begin position="51"/>
        <end position="139"/>
    </location>
</feature>
<protein>
    <recommendedName>
        <fullName evidence="2">Retrotransposon gag domain-containing protein</fullName>
    </recommendedName>
</protein>
<comment type="caution">
    <text evidence="3">The sequence shown here is derived from an EMBL/GenBank/DDBJ whole genome shotgun (WGS) entry which is preliminary data.</text>
</comment>
<evidence type="ECO:0000313" key="4">
    <source>
        <dbReference type="Proteomes" id="UP001187192"/>
    </source>
</evidence>
<sequence length="146" mass="16266">MGAEPTTTVGAMGQDLGGGGSTEVPSGDTTRTESMNQKLEMPIFEEKLEAATVSMEGEALNWFQWADGRRPIHRWPELKTLMLERFGLTQEGSTCEKFLAIQQEGTVRDYQCQFEAVSSLLIDLSEDVLESTFVNGLRPDIQRKYA</sequence>
<feature type="region of interest" description="Disordered" evidence="1">
    <location>
        <begin position="1"/>
        <end position="31"/>
    </location>
</feature>